<dbReference type="InterPro" id="IPR050695">
    <property type="entry name" value="N-acetylmuramoyl_amidase_3"/>
</dbReference>
<protein>
    <submittedName>
        <fullName evidence="4">N-acetylmuramoyl-L-alanine amidase</fullName>
    </submittedName>
</protein>
<dbReference type="Proteomes" id="UP000580839">
    <property type="component" value="Unassembled WGS sequence"/>
</dbReference>
<dbReference type="Pfam" id="PF01520">
    <property type="entry name" value="Amidase_3"/>
    <property type="match status" value="1"/>
</dbReference>
<dbReference type="PANTHER" id="PTHR30404:SF0">
    <property type="entry name" value="N-ACETYLMURAMOYL-L-ALANINE AMIDASE AMIC"/>
    <property type="match status" value="1"/>
</dbReference>
<dbReference type="SMART" id="SM00646">
    <property type="entry name" value="Ami_3"/>
    <property type="match status" value="1"/>
</dbReference>
<name>A0A849SJC1_UNCEI</name>
<dbReference type="InterPro" id="IPR002508">
    <property type="entry name" value="MurNAc-LAA_cat"/>
</dbReference>
<evidence type="ECO:0000256" key="2">
    <source>
        <dbReference type="SAM" id="SignalP"/>
    </source>
</evidence>
<organism evidence="4 5">
    <name type="scientific">Eiseniibacteriota bacterium</name>
    <dbReference type="NCBI Taxonomy" id="2212470"/>
    <lineage>
        <taxon>Bacteria</taxon>
        <taxon>Candidatus Eiseniibacteriota</taxon>
    </lineage>
</organism>
<dbReference type="Gene3D" id="2.60.40.3500">
    <property type="match status" value="1"/>
</dbReference>
<feature type="chain" id="PRO_5032295971" evidence="2">
    <location>
        <begin position="29"/>
        <end position="404"/>
    </location>
</feature>
<dbReference type="GO" id="GO:0009253">
    <property type="term" value="P:peptidoglycan catabolic process"/>
    <property type="evidence" value="ECO:0007669"/>
    <property type="project" value="InterPro"/>
</dbReference>
<dbReference type="GO" id="GO:0008745">
    <property type="term" value="F:N-acetylmuramoyl-L-alanine amidase activity"/>
    <property type="evidence" value="ECO:0007669"/>
    <property type="project" value="InterPro"/>
</dbReference>
<keyword evidence="2" id="KW-0732">Signal</keyword>
<comment type="caution">
    <text evidence="4">The sequence shown here is derived from an EMBL/GenBank/DDBJ whole genome shotgun (WGS) entry which is preliminary data.</text>
</comment>
<dbReference type="CDD" id="cd02696">
    <property type="entry name" value="MurNAc-LAA"/>
    <property type="match status" value="1"/>
</dbReference>
<proteinExistence type="predicted"/>
<reference evidence="4 5" key="1">
    <citation type="submission" date="2020-04" db="EMBL/GenBank/DDBJ databases">
        <title>Metagenomic profiling of ammonia- and methane-oxidizing microorganisms in a Dutch drinking water treatment plant.</title>
        <authorList>
            <person name="Poghosyan L."/>
            <person name="Leucker S."/>
        </authorList>
    </citation>
    <scope>NUCLEOTIDE SEQUENCE [LARGE SCALE GENOMIC DNA]</scope>
    <source>
        <strain evidence="4">S-RSF-IL-03</strain>
    </source>
</reference>
<dbReference type="Gene3D" id="3.40.630.40">
    <property type="entry name" value="Zn-dependent exopeptidases"/>
    <property type="match status" value="1"/>
</dbReference>
<evidence type="ECO:0000313" key="4">
    <source>
        <dbReference type="EMBL" id="NOT34541.1"/>
    </source>
</evidence>
<dbReference type="EMBL" id="JABFRW010000129">
    <property type="protein sequence ID" value="NOT34541.1"/>
    <property type="molecule type" value="Genomic_DNA"/>
</dbReference>
<dbReference type="GO" id="GO:0030288">
    <property type="term" value="C:outer membrane-bounded periplasmic space"/>
    <property type="evidence" value="ECO:0007669"/>
    <property type="project" value="TreeGrafter"/>
</dbReference>
<accession>A0A849SJC1</accession>
<dbReference type="SUPFAM" id="SSF53187">
    <property type="entry name" value="Zn-dependent exopeptidases"/>
    <property type="match status" value="1"/>
</dbReference>
<keyword evidence="1" id="KW-0378">Hydrolase</keyword>
<dbReference type="AlphaFoldDB" id="A0A849SJC1"/>
<sequence>MRSNRVTPLALATLLLLLLLLRTAPAGAVPAVTAARSFTGPTATRVVFDFSEAVAHVAPDSGRGRSVRVTVPGAPLTAGESVPRTLAIGDGVVDSVAVVTGVDGARFEAYFKDSTAFRVFGLPASEDKPYRLVIDVTRKGGAAAQAAKLEQVLETKHEDRLRIVAIDAGHGGDDAGARSTRAIGIREKDVTLAVARKLTEELNRVPGIHAVLVRDGDYFIPLRERYHIAEKMKADLFISIHCNSSRRRGSGSGTEVFFLSQRGAEDQASQDLADSENAADLVGGVPAQSEDELVNILYDVKRNSALQQSQLLAETLLDHVAEDRRLESRGIKQAGFVVLKSVEFPSVLVETAFINNPVEARLLKSPAFQSQMARQIATGVKKYFERAGIPLRSGAASTPDGSGR</sequence>
<evidence type="ECO:0000256" key="1">
    <source>
        <dbReference type="ARBA" id="ARBA00022801"/>
    </source>
</evidence>
<feature type="signal peptide" evidence="2">
    <location>
        <begin position="1"/>
        <end position="28"/>
    </location>
</feature>
<gene>
    <name evidence="4" type="ORF">HOP12_10265</name>
</gene>
<feature type="domain" description="MurNAc-LAA" evidence="3">
    <location>
        <begin position="226"/>
        <end position="381"/>
    </location>
</feature>
<dbReference type="PANTHER" id="PTHR30404">
    <property type="entry name" value="N-ACETYLMURAMOYL-L-ALANINE AMIDASE"/>
    <property type="match status" value="1"/>
</dbReference>
<evidence type="ECO:0000313" key="5">
    <source>
        <dbReference type="Proteomes" id="UP000580839"/>
    </source>
</evidence>
<evidence type="ECO:0000259" key="3">
    <source>
        <dbReference type="SMART" id="SM00646"/>
    </source>
</evidence>